<dbReference type="PROSITE" id="PS51707">
    <property type="entry name" value="CYTH"/>
    <property type="match status" value="1"/>
</dbReference>
<dbReference type="AlphaFoldDB" id="A0A4U6QGL6"/>
<gene>
    <name evidence="4" type="ORF">FDO65_11260</name>
</gene>
<dbReference type="PANTHER" id="PTHR39339">
    <property type="entry name" value="SLR1444 PROTEIN"/>
    <property type="match status" value="1"/>
</dbReference>
<evidence type="ECO:0000313" key="4">
    <source>
        <dbReference type="EMBL" id="TKV59202.1"/>
    </source>
</evidence>
<name>A0A4U6QGL6_9ACTN</name>
<dbReference type="Gene3D" id="1.40.20.10">
    <property type="entry name" value="CHAD domain"/>
    <property type="match status" value="1"/>
</dbReference>
<feature type="domain" description="CHAD" evidence="3">
    <location>
        <begin position="235"/>
        <end position="519"/>
    </location>
</feature>
<dbReference type="CDD" id="cd07374">
    <property type="entry name" value="CYTH-like_Pase"/>
    <property type="match status" value="1"/>
</dbReference>
<dbReference type="Pfam" id="PF05235">
    <property type="entry name" value="CHAD"/>
    <property type="match status" value="1"/>
</dbReference>
<dbReference type="RefSeq" id="WP_137449822.1">
    <property type="nucleotide sequence ID" value="NZ_SZZH01000002.1"/>
</dbReference>
<accession>A0A4U6QGL6</accession>
<dbReference type="SMART" id="SM01118">
    <property type="entry name" value="CYTH"/>
    <property type="match status" value="1"/>
</dbReference>
<dbReference type="Proteomes" id="UP000306985">
    <property type="component" value="Unassembled WGS sequence"/>
</dbReference>
<evidence type="ECO:0000256" key="1">
    <source>
        <dbReference type="SAM" id="MobiDB-lite"/>
    </source>
</evidence>
<dbReference type="PANTHER" id="PTHR39339:SF1">
    <property type="entry name" value="CHAD DOMAIN-CONTAINING PROTEIN"/>
    <property type="match status" value="1"/>
</dbReference>
<feature type="domain" description="CYTH" evidence="2">
    <location>
        <begin position="5"/>
        <end position="225"/>
    </location>
</feature>
<reference evidence="4 5" key="1">
    <citation type="submission" date="2019-05" db="EMBL/GenBank/DDBJ databases">
        <title>Nakamurella sp. N5BH11, whole genome shotgun sequence.</title>
        <authorList>
            <person name="Tuo L."/>
        </authorList>
    </citation>
    <scope>NUCLEOTIDE SEQUENCE [LARGE SCALE GENOMIC DNA]</scope>
    <source>
        <strain evidence="4 5">N5BH11</strain>
    </source>
</reference>
<dbReference type="InterPro" id="IPR033469">
    <property type="entry name" value="CYTH-like_dom_sf"/>
</dbReference>
<keyword evidence="5" id="KW-1185">Reference proteome</keyword>
<dbReference type="SMART" id="SM00880">
    <property type="entry name" value="CHAD"/>
    <property type="match status" value="1"/>
</dbReference>
<dbReference type="SUPFAM" id="SSF55154">
    <property type="entry name" value="CYTH-like phosphatases"/>
    <property type="match status" value="1"/>
</dbReference>
<proteinExistence type="predicted"/>
<dbReference type="PROSITE" id="PS51708">
    <property type="entry name" value="CHAD"/>
    <property type="match status" value="1"/>
</dbReference>
<dbReference type="InterPro" id="IPR038186">
    <property type="entry name" value="CHAD_dom_sf"/>
</dbReference>
<sequence>MTATNLEVEQKFDVDADTAWPDLADVPGVARVDAPDVTELVAVYYDTADLRLARVGVTLRRRTGGDDAGWHLKVPAGAGAPNARTEYTEPMVAGRAADPAGGPLTEPPTALLALVPHRLRGAAVAPIATLTTTRTRYRLLDADGALIAEAVDDVVDSVATVRPDGATGEARIARWREWEIELADGADERGDELLAAVADRLLAAGARSSKSGNKLEQALGGGVRRRRPSPVPAADGRAGDVLHAHLIEQIDALLARDPEARRDEPDGVHKMRVATRRLRSALATYRPLLDREVTDPIRDELKWIAGELGGPRDAEVLRERLIGALSQEPDDLVFGPIAARITETLQSDHRSAHDELLVALDSDRYWALLDALDELAQQPPFTELAGQPADEVITARVRKAFRRVRALVDAGEPEGAEHRDEWFHEIRKAAKRLRYAAESAAPAFGEKATALATAAEDLQEVLGEHQDSVVARQVLRDMAARFFLDGENTFSIGRLHAREQYLARDMEERFPQVWSAVSHKKLRRWLKG</sequence>
<comment type="caution">
    <text evidence="4">The sequence shown here is derived from an EMBL/GenBank/DDBJ whole genome shotgun (WGS) entry which is preliminary data.</text>
</comment>
<dbReference type="OrthoDB" id="9777271at2"/>
<feature type="region of interest" description="Disordered" evidence="1">
    <location>
        <begin position="212"/>
        <end position="237"/>
    </location>
</feature>
<dbReference type="InterPro" id="IPR007899">
    <property type="entry name" value="CHAD_dom"/>
</dbReference>
<protein>
    <submittedName>
        <fullName evidence="4">CYTH and CHAD domain-containing protein</fullName>
    </submittedName>
</protein>
<dbReference type="EMBL" id="SZZH01000002">
    <property type="protein sequence ID" value="TKV59202.1"/>
    <property type="molecule type" value="Genomic_DNA"/>
</dbReference>
<organism evidence="4 5">
    <name type="scientific">Nakamurella flava</name>
    <dbReference type="NCBI Taxonomy" id="2576308"/>
    <lineage>
        <taxon>Bacteria</taxon>
        <taxon>Bacillati</taxon>
        <taxon>Actinomycetota</taxon>
        <taxon>Actinomycetes</taxon>
        <taxon>Nakamurellales</taxon>
        <taxon>Nakamurellaceae</taxon>
        <taxon>Nakamurella</taxon>
    </lineage>
</organism>
<evidence type="ECO:0000259" key="2">
    <source>
        <dbReference type="PROSITE" id="PS51707"/>
    </source>
</evidence>
<dbReference type="Gene3D" id="2.40.320.10">
    <property type="entry name" value="Hypothetical Protein Pfu-838710-001"/>
    <property type="match status" value="1"/>
</dbReference>
<dbReference type="InterPro" id="IPR023577">
    <property type="entry name" value="CYTH_domain"/>
</dbReference>
<evidence type="ECO:0000313" key="5">
    <source>
        <dbReference type="Proteomes" id="UP000306985"/>
    </source>
</evidence>
<evidence type="ECO:0000259" key="3">
    <source>
        <dbReference type="PROSITE" id="PS51708"/>
    </source>
</evidence>
<dbReference type="Pfam" id="PF01928">
    <property type="entry name" value="CYTH"/>
    <property type="match status" value="1"/>
</dbReference>